<feature type="non-terminal residue" evidence="1">
    <location>
        <position position="1"/>
    </location>
</feature>
<dbReference type="EMBL" id="JADJMS010000024">
    <property type="protein sequence ID" value="MBK7415691.1"/>
    <property type="molecule type" value="Genomic_DNA"/>
</dbReference>
<proteinExistence type="predicted"/>
<gene>
    <name evidence="1" type="ORF">IPJ38_11850</name>
</gene>
<dbReference type="Proteomes" id="UP000739411">
    <property type="component" value="Unassembled WGS sequence"/>
</dbReference>
<organism evidence="1 2">
    <name type="scientific">Candidatus Dechloromonas phosphorivorans</name>
    <dbReference type="NCBI Taxonomy" id="2899244"/>
    <lineage>
        <taxon>Bacteria</taxon>
        <taxon>Pseudomonadati</taxon>
        <taxon>Pseudomonadota</taxon>
        <taxon>Betaproteobacteria</taxon>
        <taxon>Rhodocyclales</taxon>
        <taxon>Azonexaceae</taxon>
        <taxon>Dechloromonas</taxon>
    </lineage>
</organism>
<name>A0A935KBJ3_9RHOO</name>
<reference evidence="1 2" key="1">
    <citation type="submission" date="2020-10" db="EMBL/GenBank/DDBJ databases">
        <title>Connecting structure to function with the recovery of over 1000 high-quality activated sludge metagenome-assembled genomes encoding full-length rRNA genes using long-read sequencing.</title>
        <authorList>
            <person name="Singleton C.M."/>
            <person name="Petriglieri F."/>
            <person name="Kristensen J.M."/>
            <person name="Kirkegaard R.H."/>
            <person name="Michaelsen T.Y."/>
            <person name="Andersen M.H."/>
            <person name="Karst S.M."/>
            <person name="Dueholm M.S."/>
            <person name="Nielsen P.H."/>
            <person name="Albertsen M."/>
        </authorList>
    </citation>
    <scope>NUCLEOTIDE SEQUENCE [LARGE SCALE GENOMIC DNA]</scope>
    <source>
        <strain evidence="1">EsbW_18-Q3-R4-48_BATAC.463</strain>
    </source>
</reference>
<protein>
    <submittedName>
        <fullName evidence="1">DUF3348 domain-containing protein</fullName>
    </submittedName>
</protein>
<dbReference type="InterPro" id="IPR021783">
    <property type="entry name" value="DUF3348"/>
</dbReference>
<dbReference type="Pfam" id="PF11828">
    <property type="entry name" value="DUF3348"/>
    <property type="match status" value="1"/>
</dbReference>
<accession>A0A935KBJ3</accession>
<evidence type="ECO:0000313" key="1">
    <source>
        <dbReference type="EMBL" id="MBK7415691.1"/>
    </source>
</evidence>
<evidence type="ECO:0000313" key="2">
    <source>
        <dbReference type="Proteomes" id="UP000739411"/>
    </source>
</evidence>
<sequence>LDFSDALVLFSALGADVARSTQAQGAPTNSPQEQLARVRETLTTAIINDGVFSAGAARIRFPTPLPQATAKEAADFSPYHRFYLAHQRDMSNAISALRSQARKALGGLSPAQRKLAQLDASFENALLVRERNLLANIPILLARRFTQRYQEHQATLTPDSIDDPAAWTSPGSWLEAFCHDTQAMLLAELDLRLKPASGLIAALGQELKTTP</sequence>
<dbReference type="AlphaFoldDB" id="A0A935KBJ3"/>
<comment type="caution">
    <text evidence="1">The sequence shown here is derived from an EMBL/GenBank/DDBJ whole genome shotgun (WGS) entry which is preliminary data.</text>
</comment>